<dbReference type="GO" id="GO:0016192">
    <property type="term" value="P:vesicle-mediated transport"/>
    <property type="evidence" value="ECO:0007669"/>
    <property type="project" value="UniProtKB-ARBA"/>
</dbReference>
<dbReference type="Pfam" id="PF12783">
    <property type="entry name" value="Sec7-like_HUS"/>
    <property type="match status" value="1"/>
</dbReference>
<feature type="compositionally biased region" description="Basic and acidic residues" evidence="1">
    <location>
        <begin position="240"/>
        <end position="255"/>
    </location>
</feature>
<accession>A0A7M5X5B0</accession>
<evidence type="ECO:0000313" key="3">
    <source>
        <dbReference type="EnsemblMetazoa" id="CLYHEMP017664.2"/>
    </source>
</evidence>
<feature type="region of interest" description="Disordered" evidence="1">
    <location>
        <begin position="397"/>
        <end position="420"/>
    </location>
</feature>
<dbReference type="InterPro" id="IPR056604">
    <property type="entry name" value="GBF1-like_TPR"/>
</dbReference>
<dbReference type="SUPFAM" id="SSF48425">
    <property type="entry name" value="Sec7 domain"/>
    <property type="match status" value="1"/>
</dbReference>
<dbReference type="Gene3D" id="1.10.220.20">
    <property type="match status" value="1"/>
</dbReference>
<dbReference type="Pfam" id="PF23325">
    <property type="entry name" value="TPR_28"/>
    <property type="match status" value="1"/>
</dbReference>
<dbReference type="GeneID" id="136806574"/>
<feature type="compositionally biased region" description="Polar residues" evidence="1">
    <location>
        <begin position="325"/>
        <end position="348"/>
    </location>
</feature>
<name>A0A7M5X5B0_9CNID</name>
<feature type="compositionally biased region" description="Basic residues" evidence="1">
    <location>
        <begin position="214"/>
        <end position="239"/>
    </location>
</feature>
<feature type="compositionally biased region" description="Polar residues" evidence="1">
    <location>
        <begin position="1922"/>
        <end position="1957"/>
    </location>
</feature>
<keyword evidence="4" id="KW-1185">Reference proteome</keyword>
<reference evidence="3" key="1">
    <citation type="submission" date="2021-01" db="UniProtKB">
        <authorList>
            <consortium name="EnsemblMetazoa"/>
        </authorList>
    </citation>
    <scope>IDENTIFICATION</scope>
</reference>
<sequence length="1963" mass="218997">MSPKNGIYIVQGELNHIVAALRRNTRWTSGHFNQEEDEPLLQSFNQLKDTLQNTSDINDLDVNVFLGPFLEVIRSEETTGPMTGVALSAVNKFLSYGLLDPSCESASSGIDNLADAVTHARFVGTDPSSDEVVLMKILQVLRTLLLSPVGVHMTNEAVCEIMQSCFRICFEMRLSELLRRTAEQTLIDMVQLLFLRLPQFKEDLKGTMSEPHIRKMLRTGHLSRKGNRKQKQRTNSKVKKTSESPVAERKKKDSTDGAPESEVTSKSKQDAKNTEAPTLSTSRSISVEDSVDSTSMSDSDGKTLDQINPDIMKSIDESMDAIGVENSTSDGASTTDSLNIPENTQGGESDQENKTDGGVVAKNSDAALGDLKDHGVVSIHYPEEDDARSLDSLDVSENTKPASVKKVATPNDPSEDVNSEYVNPQGVRFTPQEESKEGQANIVPYGLPCVRELLRFLSTLINPHDRHNTNAMVHIGLSLLTVALESGASHLGHFASLMTLIKDDLCRNIFALLQCDIHILFSLSMRVCFLLFEALRGCLKFQLERYIIKLSDILALDNLNVPYEKREMALEYMNQLFHIPCLVQEIYLNFDCDLHATNVLEDMCKILSKNAFRPGNLSSVNLLALDALLSIINEIESHCISPNDSKTRQERTLSNSSEVTADESGTDDTHEDIVTPATSGYDIGRKLLSLGLYGIDEEKMDGAQASKCFTSKQVPAPSAAEAAAKKKKKKALLIGIEEFNKKAKKGIEYLQENGLMSTPFLPEELVHFMKENPNVDKKVIGDYIGDKRNPKVLEAFVKSFELKDVRVDEALRCFLEAFRLPGEAPVISLILEEFALRYFENNQSPYENQDAVFTLAYAIIMLNVDQHNKNIKQQKPMQPEEFKRNLRKTNGSGDFPAELLQAIYENIKNNEIVMPSERSGKVKEAYEWKLLLRRAEGPDGIYIPVTSSIYDEELFLVLWGPTVAALSYIYENSVDKTNIQKTILGFRKCATISAFYNLSEVFDNLLQSLCKFTSLLVTGEASDNLPVLFGGNLKAQLSARTAFALAHKYGDILHEGWHNLLICLLQLLKGKMLPTSLTEVEDFVDGKVSIIKEEPKPVTKQDNSGMLSGILSYWTTSDTSSRSTLTAEDRKAQENAINCIKECRPESIITESKFLRGESLQELVKALIISSKPEHSYESTDVPYDAEASVFFLEFLIEIALQNRDRISLLWQPLREHLSNIIISAPKVSFLVERAVVGLLRLAIRLIRREDISAQILITLRILLMMHPKVLLSCSKQISYGLHELVRTNASDIHYSRDWITILTILQVVGAGANPPIVKPGPCLTLVSGDLYAQQGGQQQGAIQEERVDTETGEIYQTAEHIDRGAEAPNNTDETKKVDEQWLLINKNEDEDLPVNQFDLTFKEKLNKHDCKVFIKASSSIGFIVRDMAHVRDFNIFQCIYAVLLFGEASSNGGLKYKHEEKTISQIEQEKRQNPPPKRPTKKNSRRLASPNSDRRRQGGSQADQPRSEDEIEFDENTSNIYDAISLQLLDLMYALHTKASKILGNMNWLDYSEKQTAEIKMRWSSKESLDQLPSTFRGDVDDEMSLLWVKCWCPLLQGIARLACDIRRDIRMNALTVLQRSLLAEDLHKLAASEWENCFNQVLFPMLASLLEIPGELDPTGIEETRMRAATLLCKAFLQHLNTLVSLATFTALWMTILDFMDRYMHADKSDLLFEAIPESLKNMLLVMSTAGIFEQPCADGEDGVPSSAAEQEKHRKYSALWQVTWERIDCFLPNLRNDLVATQSPVSIRAISPPEPDIPLGMTMHTTDENQGVQEQEDGHVSPVPVQESVTERPPSPEPPTQSMSDFQSITPSTPQRSAGTSPLMSPERAASPLLADDPLSHLNIKLHAPLPVLSPPGSVQPIHETQPAHPVPILLPSFNSLQTLGSPRQSENSLTTSATEGQGASLDTSSSAEKSTIYDI</sequence>
<feature type="region of interest" description="Disordered" evidence="1">
    <location>
        <begin position="1922"/>
        <end position="1963"/>
    </location>
</feature>
<feature type="region of interest" description="Disordered" evidence="1">
    <location>
        <begin position="208"/>
        <end position="306"/>
    </location>
</feature>
<dbReference type="CDD" id="cd00171">
    <property type="entry name" value="Sec7"/>
    <property type="match status" value="1"/>
</dbReference>
<dbReference type="OrthoDB" id="5965305at2759"/>
<feature type="region of interest" description="Disordered" evidence="1">
    <location>
        <begin position="1812"/>
        <end position="1871"/>
    </location>
</feature>
<proteinExistence type="predicted"/>
<feature type="region of interest" description="Disordered" evidence="1">
    <location>
        <begin position="643"/>
        <end position="675"/>
    </location>
</feature>
<dbReference type="GO" id="GO:0032012">
    <property type="term" value="P:regulation of ARF protein signal transduction"/>
    <property type="evidence" value="ECO:0007669"/>
    <property type="project" value="InterPro"/>
</dbReference>
<dbReference type="InterPro" id="IPR023394">
    <property type="entry name" value="Sec7_C_sf"/>
</dbReference>
<feature type="region of interest" description="Disordered" evidence="1">
    <location>
        <begin position="324"/>
        <end position="360"/>
    </location>
</feature>
<organism evidence="3 4">
    <name type="scientific">Clytia hemisphaerica</name>
    <dbReference type="NCBI Taxonomy" id="252671"/>
    <lineage>
        <taxon>Eukaryota</taxon>
        <taxon>Metazoa</taxon>
        <taxon>Cnidaria</taxon>
        <taxon>Hydrozoa</taxon>
        <taxon>Hydroidolina</taxon>
        <taxon>Leptothecata</taxon>
        <taxon>Obeliida</taxon>
        <taxon>Clytiidae</taxon>
        <taxon>Clytia</taxon>
    </lineage>
</organism>
<dbReference type="InterPro" id="IPR000904">
    <property type="entry name" value="Sec7_dom"/>
</dbReference>
<feature type="compositionally biased region" description="Polar residues" evidence="1">
    <location>
        <begin position="275"/>
        <end position="285"/>
    </location>
</feature>
<dbReference type="InterPro" id="IPR032691">
    <property type="entry name" value="Mon2/Sec7/BIG1-like_HUS"/>
</dbReference>
<evidence type="ECO:0000313" key="4">
    <source>
        <dbReference type="Proteomes" id="UP000594262"/>
    </source>
</evidence>
<dbReference type="GO" id="GO:0005085">
    <property type="term" value="F:guanyl-nucleotide exchange factor activity"/>
    <property type="evidence" value="ECO:0007669"/>
    <property type="project" value="InterPro"/>
</dbReference>
<dbReference type="Gene3D" id="1.10.1000.11">
    <property type="entry name" value="Arf Nucleotide-binding Site Opener,domain 2"/>
    <property type="match status" value="1"/>
</dbReference>
<dbReference type="GO" id="GO:0005737">
    <property type="term" value="C:cytoplasm"/>
    <property type="evidence" value="ECO:0007669"/>
    <property type="project" value="UniProtKB-ARBA"/>
</dbReference>
<dbReference type="RefSeq" id="XP_066919264.1">
    <property type="nucleotide sequence ID" value="XM_067063163.1"/>
</dbReference>
<dbReference type="PANTHER" id="PTHR10663:SF388">
    <property type="entry name" value="GOLGI-SPECIFIC BREFELDIN A-RESISTANCE GUANINE NUCLEOTIDE EXCHANGE FACTOR 1"/>
    <property type="match status" value="1"/>
</dbReference>
<feature type="compositionally biased region" description="Polar residues" evidence="1">
    <location>
        <begin position="1843"/>
        <end position="1866"/>
    </location>
</feature>
<dbReference type="SMART" id="SM00222">
    <property type="entry name" value="Sec7"/>
    <property type="match status" value="1"/>
</dbReference>
<feature type="domain" description="SEC7" evidence="2">
    <location>
        <begin position="721"/>
        <end position="910"/>
    </location>
</feature>
<dbReference type="Proteomes" id="UP000594262">
    <property type="component" value="Unplaced"/>
</dbReference>
<feature type="compositionally biased region" description="Basic and acidic residues" evidence="1">
    <location>
        <begin position="263"/>
        <end position="273"/>
    </location>
</feature>
<dbReference type="EnsemblMetazoa" id="CLYHEMT017664.2">
    <property type="protein sequence ID" value="CLYHEMP017664.2"/>
    <property type="gene ID" value="CLYHEMG017664"/>
</dbReference>
<dbReference type="PROSITE" id="PS50190">
    <property type="entry name" value="SEC7"/>
    <property type="match status" value="1"/>
</dbReference>
<dbReference type="Pfam" id="PF01369">
    <property type="entry name" value="Sec7"/>
    <property type="match status" value="1"/>
</dbReference>
<protein>
    <recommendedName>
        <fullName evidence="2">SEC7 domain-containing protein</fullName>
    </recommendedName>
</protein>
<dbReference type="GO" id="GO:0012505">
    <property type="term" value="C:endomembrane system"/>
    <property type="evidence" value="ECO:0007669"/>
    <property type="project" value="UniProtKB-ARBA"/>
</dbReference>
<feature type="region of interest" description="Disordered" evidence="1">
    <location>
        <begin position="1466"/>
        <end position="1512"/>
    </location>
</feature>
<evidence type="ECO:0000256" key="1">
    <source>
        <dbReference type="SAM" id="MobiDB-lite"/>
    </source>
</evidence>
<dbReference type="PANTHER" id="PTHR10663">
    <property type="entry name" value="GUANYL-NUCLEOTIDE EXCHANGE FACTOR"/>
    <property type="match status" value="1"/>
</dbReference>
<dbReference type="InterPro" id="IPR035999">
    <property type="entry name" value="Sec7_dom_sf"/>
</dbReference>
<evidence type="ECO:0000259" key="2">
    <source>
        <dbReference type="PROSITE" id="PS50190"/>
    </source>
</evidence>